<evidence type="ECO:0000256" key="6">
    <source>
        <dbReference type="SAM" id="MobiDB-lite"/>
    </source>
</evidence>
<dbReference type="Pfam" id="PF25403">
    <property type="entry name" value="zf-C2H2_ZFAND2"/>
    <property type="match status" value="1"/>
</dbReference>
<organism evidence="8 9">
    <name type="scientific">Microctonus aethiopoides</name>
    <dbReference type="NCBI Taxonomy" id="144406"/>
    <lineage>
        <taxon>Eukaryota</taxon>
        <taxon>Metazoa</taxon>
        <taxon>Ecdysozoa</taxon>
        <taxon>Arthropoda</taxon>
        <taxon>Hexapoda</taxon>
        <taxon>Insecta</taxon>
        <taxon>Pterygota</taxon>
        <taxon>Neoptera</taxon>
        <taxon>Endopterygota</taxon>
        <taxon>Hymenoptera</taxon>
        <taxon>Apocrita</taxon>
        <taxon>Ichneumonoidea</taxon>
        <taxon>Braconidae</taxon>
        <taxon>Euphorinae</taxon>
        <taxon>Microctonus</taxon>
    </lineage>
</organism>
<proteinExistence type="predicted"/>
<dbReference type="EMBL" id="JAQQBS010001422">
    <property type="protein sequence ID" value="KAK0164863.1"/>
    <property type="molecule type" value="Genomic_DNA"/>
</dbReference>
<dbReference type="InterPro" id="IPR057357">
    <property type="entry name" value="Znf-C2H2_ZFAND2A/B"/>
</dbReference>
<evidence type="ECO:0000256" key="1">
    <source>
        <dbReference type="ARBA" id="ARBA00022723"/>
    </source>
</evidence>
<name>A0AA39F8J2_9HYME</name>
<dbReference type="InterPro" id="IPR003903">
    <property type="entry name" value="UIM_dom"/>
</dbReference>
<dbReference type="PANTHER" id="PTHR14677">
    <property type="entry name" value="ARSENITE INDUCUBLE RNA ASSOCIATED PROTEIN AIP-1-RELATED"/>
    <property type="match status" value="1"/>
</dbReference>
<dbReference type="Proteomes" id="UP001168990">
    <property type="component" value="Unassembled WGS sequence"/>
</dbReference>
<evidence type="ECO:0000313" key="8">
    <source>
        <dbReference type="EMBL" id="KAK0164863.1"/>
    </source>
</evidence>
<dbReference type="FunFam" id="4.10.1110.10:FF:000003">
    <property type="entry name" value="AN1-type zinc finger protein 2B isoform X1"/>
    <property type="match status" value="1"/>
</dbReference>
<dbReference type="GO" id="GO:0008270">
    <property type="term" value="F:zinc ion binding"/>
    <property type="evidence" value="ECO:0007669"/>
    <property type="project" value="UniProtKB-KW"/>
</dbReference>
<feature type="region of interest" description="Disordered" evidence="6">
    <location>
        <begin position="195"/>
        <end position="218"/>
    </location>
</feature>
<sequence>MEFPSLGEHCSEKTCNRLDFLPLKCDACESIFCTDHISYLGHSCPSIHKKDVQVPVCPLCNVPIPLKRGDPPDLAVGMHIDNDCQSDYGKSNKKVFVNRCSSKGCKIKEIVRVDCHDCGNNYCLKHRHPVDHNCVGREEAVRLKRLEAMKNKQEQKRGPSLQVNDMKNSGAFRNVQGTMTEDEALAKALQASLQEQEKIRRQQLQPVPSSSRDRCSLS</sequence>
<keyword evidence="1" id="KW-0479">Metal-binding</keyword>
<comment type="caution">
    <text evidence="8">The sequence shown here is derived from an EMBL/GenBank/DDBJ whole genome shotgun (WGS) entry which is preliminary data.</text>
</comment>
<dbReference type="SUPFAM" id="SSF118310">
    <property type="entry name" value="AN1-like Zinc finger"/>
    <property type="match status" value="2"/>
</dbReference>
<feature type="domain" description="AN1-type" evidence="7">
    <location>
        <begin position="94"/>
        <end position="142"/>
    </location>
</feature>
<evidence type="ECO:0000259" key="7">
    <source>
        <dbReference type="PROSITE" id="PS51039"/>
    </source>
</evidence>
<evidence type="ECO:0000256" key="4">
    <source>
        <dbReference type="ARBA" id="ARBA00022833"/>
    </source>
</evidence>
<dbReference type="PROSITE" id="PS51039">
    <property type="entry name" value="ZF_AN1"/>
    <property type="match status" value="2"/>
</dbReference>
<dbReference type="InterPro" id="IPR035896">
    <property type="entry name" value="AN1-like_Znf"/>
</dbReference>
<evidence type="ECO:0000313" key="9">
    <source>
        <dbReference type="Proteomes" id="UP001168990"/>
    </source>
</evidence>
<accession>A0AA39F8J2</accession>
<gene>
    <name evidence="8" type="ORF">PV328_003432</name>
</gene>
<dbReference type="AlphaFoldDB" id="A0AA39F8J2"/>
<reference evidence="8" key="2">
    <citation type="submission" date="2023-03" db="EMBL/GenBank/DDBJ databases">
        <authorList>
            <person name="Inwood S.N."/>
            <person name="Skelly J.G."/>
            <person name="Guhlin J."/>
            <person name="Harrop T.W.R."/>
            <person name="Goldson S.G."/>
            <person name="Dearden P.K."/>
        </authorList>
    </citation>
    <scope>NUCLEOTIDE SEQUENCE</scope>
    <source>
        <strain evidence="8">Irish</strain>
        <tissue evidence="8">Whole body</tissue>
    </source>
</reference>
<dbReference type="SMART" id="SM00154">
    <property type="entry name" value="ZnF_AN1"/>
    <property type="match status" value="2"/>
</dbReference>
<evidence type="ECO:0000256" key="5">
    <source>
        <dbReference type="PROSITE-ProRule" id="PRU00449"/>
    </source>
</evidence>
<protein>
    <recommendedName>
        <fullName evidence="7">AN1-type domain-containing protein</fullName>
    </recommendedName>
</protein>
<dbReference type="GO" id="GO:0045047">
    <property type="term" value="P:protein targeting to ER"/>
    <property type="evidence" value="ECO:0007669"/>
    <property type="project" value="TreeGrafter"/>
</dbReference>
<reference evidence="8" key="1">
    <citation type="journal article" date="2023" name="bioRxiv">
        <title>Scaffold-level genome assemblies of two parasitoid biocontrol wasps reveal the parthenogenesis mechanism and an associated novel virus.</title>
        <authorList>
            <person name="Inwood S."/>
            <person name="Skelly J."/>
            <person name="Guhlin J."/>
            <person name="Harrop T."/>
            <person name="Goldson S."/>
            <person name="Dearden P."/>
        </authorList>
    </citation>
    <scope>NUCLEOTIDE SEQUENCE</scope>
    <source>
        <strain evidence="8">Irish</strain>
        <tissue evidence="8">Whole body</tissue>
    </source>
</reference>
<dbReference type="InterPro" id="IPR000058">
    <property type="entry name" value="Znf_AN1"/>
</dbReference>
<dbReference type="GO" id="GO:0043161">
    <property type="term" value="P:proteasome-mediated ubiquitin-dependent protein catabolic process"/>
    <property type="evidence" value="ECO:0007669"/>
    <property type="project" value="TreeGrafter"/>
</dbReference>
<keyword evidence="9" id="KW-1185">Reference proteome</keyword>
<evidence type="ECO:0000256" key="2">
    <source>
        <dbReference type="ARBA" id="ARBA00022737"/>
    </source>
</evidence>
<dbReference type="Pfam" id="PF01428">
    <property type="entry name" value="zf-AN1"/>
    <property type="match status" value="2"/>
</dbReference>
<feature type="region of interest" description="Disordered" evidence="6">
    <location>
        <begin position="150"/>
        <end position="179"/>
    </location>
</feature>
<evidence type="ECO:0000256" key="3">
    <source>
        <dbReference type="ARBA" id="ARBA00022771"/>
    </source>
</evidence>
<dbReference type="PANTHER" id="PTHR14677:SF20">
    <property type="entry name" value="ZINC FINGER AN1-TYPE CONTAINING 2A-RELATED"/>
    <property type="match status" value="1"/>
</dbReference>
<dbReference type="PROSITE" id="PS50330">
    <property type="entry name" value="UIM"/>
    <property type="match status" value="1"/>
</dbReference>
<feature type="domain" description="AN1-type" evidence="7">
    <location>
        <begin position="4"/>
        <end position="52"/>
    </location>
</feature>
<keyword evidence="2" id="KW-0677">Repeat</keyword>
<dbReference type="Gene3D" id="4.10.1110.10">
    <property type="entry name" value="AN1-like Zinc finger"/>
    <property type="match status" value="2"/>
</dbReference>
<keyword evidence="3 5" id="KW-0863">Zinc-finger</keyword>
<keyword evidence="4" id="KW-0862">Zinc</keyword>
<dbReference type="GO" id="GO:0005783">
    <property type="term" value="C:endoplasmic reticulum"/>
    <property type="evidence" value="ECO:0007669"/>
    <property type="project" value="TreeGrafter"/>
</dbReference>